<feature type="domain" description="Glycosyl hydrolase family 63 C-terminal" evidence="14">
    <location>
        <begin position="306"/>
        <end position="737"/>
    </location>
</feature>
<dbReference type="Pfam" id="PF03200">
    <property type="entry name" value="Glyco_hydro_63"/>
    <property type="match status" value="1"/>
</dbReference>
<evidence type="ECO:0000256" key="8">
    <source>
        <dbReference type="ARBA" id="ARBA00023136"/>
    </source>
</evidence>
<keyword evidence="10 12" id="KW-0326">Glycosidase</keyword>
<dbReference type="Pfam" id="PF16923">
    <property type="entry name" value="Glyco_hydro_63N"/>
    <property type="match status" value="1"/>
</dbReference>
<dbReference type="OrthoDB" id="410058at2759"/>
<evidence type="ECO:0000256" key="12">
    <source>
        <dbReference type="RuleBase" id="RU368089"/>
    </source>
</evidence>
<dbReference type="GO" id="GO:0009311">
    <property type="term" value="P:oligosaccharide metabolic process"/>
    <property type="evidence" value="ECO:0007669"/>
    <property type="project" value="UniProtKB-UniRule"/>
</dbReference>
<keyword evidence="6" id="KW-0735">Signal-anchor</keyword>
<organism evidence="16 17">
    <name type="scientific">Pseudomassariella vexata</name>
    <dbReference type="NCBI Taxonomy" id="1141098"/>
    <lineage>
        <taxon>Eukaryota</taxon>
        <taxon>Fungi</taxon>
        <taxon>Dikarya</taxon>
        <taxon>Ascomycota</taxon>
        <taxon>Pezizomycotina</taxon>
        <taxon>Sordariomycetes</taxon>
        <taxon>Xylariomycetidae</taxon>
        <taxon>Amphisphaeriales</taxon>
        <taxon>Pseudomassariaceae</taxon>
        <taxon>Pseudomassariella</taxon>
    </lineage>
</organism>
<keyword evidence="8 12" id="KW-0472">Membrane</keyword>
<evidence type="ECO:0000256" key="5">
    <source>
        <dbReference type="ARBA" id="ARBA00022824"/>
    </source>
</evidence>
<dbReference type="PANTHER" id="PTHR10412">
    <property type="entry name" value="MANNOSYL-OLIGOSACCHARIDE GLUCOSIDASE"/>
    <property type="match status" value="1"/>
</dbReference>
<dbReference type="GO" id="GO:0005789">
    <property type="term" value="C:endoplasmic reticulum membrane"/>
    <property type="evidence" value="ECO:0007669"/>
    <property type="project" value="UniProtKB-SubCell"/>
</dbReference>
<dbReference type="SUPFAM" id="SSF48208">
    <property type="entry name" value="Six-hairpin glycosidases"/>
    <property type="match status" value="1"/>
</dbReference>
<feature type="transmembrane region" description="Helical" evidence="12">
    <location>
        <begin position="796"/>
        <end position="813"/>
    </location>
</feature>
<evidence type="ECO:0000259" key="14">
    <source>
        <dbReference type="Pfam" id="PF03200"/>
    </source>
</evidence>
<evidence type="ECO:0000256" key="2">
    <source>
        <dbReference type="ARBA" id="ARBA00010833"/>
    </source>
</evidence>
<dbReference type="GO" id="GO:0004573">
    <property type="term" value="F:Glc3Man9GlcNAc2 oligosaccharide glucosidase activity"/>
    <property type="evidence" value="ECO:0007669"/>
    <property type="project" value="UniProtKB-UniRule"/>
</dbReference>
<comment type="subcellular location">
    <subcellularLocation>
        <location evidence="1 12">Endoplasmic reticulum membrane</location>
        <topology evidence="1 12">Single-pass type II membrane protein</topology>
    </subcellularLocation>
</comment>
<dbReference type="InterPro" id="IPR031335">
    <property type="entry name" value="Glyco_hydro_63_C"/>
</dbReference>
<dbReference type="Proteomes" id="UP000193689">
    <property type="component" value="Unassembled WGS sequence"/>
</dbReference>
<dbReference type="STRING" id="1141098.A0A1Y2EG12"/>
<dbReference type="Gene3D" id="2.70.98.110">
    <property type="entry name" value="Glycosyl hydrolase family 63, N-terminal domain"/>
    <property type="match status" value="1"/>
</dbReference>
<keyword evidence="3 12" id="KW-0812">Transmembrane</keyword>
<evidence type="ECO:0000256" key="10">
    <source>
        <dbReference type="ARBA" id="ARBA00023295"/>
    </source>
</evidence>
<dbReference type="EC" id="3.2.1.106" evidence="11 12"/>
<protein>
    <recommendedName>
        <fullName evidence="11 12">Mannosyl-oligosaccharide glucosidase</fullName>
        <ecNumber evidence="11 12">3.2.1.106</ecNumber>
    </recommendedName>
    <alternativeName>
        <fullName evidence="13">Glucosidase I</fullName>
    </alternativeName>
</protein>
<dbReference type="RefSeq" id="XP_040720461.1">
    <property type="nucleotide sequence ID" value="XM_040859507.1"/>
</dbReference>
<dbReference type="EMBL" id="MCFJ01000002">
    <property type="protein sequence ID" value="ORY70511.1"/>
    <property type="molecule type" value="Genomic_DNA"/>
</dbReference>
<evidence type="ECO:0000256" key="4">
    <source>
        <dbReference type="ARBA" id="ARBA00022801"/>
    </source>
</evidence>
<evidence type="ECO:0000313" key="16">
    <source>
        <dbReference type="EMBL" id="ORY70511.1"/>
    </source>
</evidence>
<keyword evidence="5 12" id="KW-0256">Endoplasmic reticulum</keyword>
<dbReference type="GO" id="GO:0006487">
    <property type="term" value="P:protein N-linked glycosylation"/>
    <property type="evidence" value="ECO:0007669"/>
    <property type="project" value="UniProtKB-UniRule"/>
</dbReference>
<dbReference type="FunCoup" id="A0A1Y2EG12">
    <property type="interactions" value="579"/>
</dbReference>
<keyword evidence="17" id="KW-1185">Reference proteome</keyword>
<evidence type="ECO:0000256" key="1">
    <source>
        <dbReference type="ARBA" id="ARBA00004648"/>
    </source>
</evidence>
<evidence type="ECO:0000256" key="3">
    <source>
        <dbReference type="ARBA" id="ARBA00022692"/>
    </source>
</evidence>
<proteinExistence type="inferred from homology"/>
<dbReference type="GeneID" id="63775719"/>
<evidence type="ECO:0000256" key="11">
    <source>
        <dbReference type="ARBA" id="ARBA00038888"/>
    </source>
</evidence>
<dbReference type="InterPro" id="IPR008928">
    <property type="entry name" value="6-hairpin_glycosidase_sf"/>
</dbReference>
<evidence type="ECO:0000256" key="13">
    <source>
        <dbReference type="RuleBase" id="RU369107"/>
    </source>
</evidence>
<comment type="catalytic activity">
    <reaction evidence="12">
        <text>N(4)-(alpha-D-Glc-(1-&gt;2)-alpha-D-Glc-(1-&gt;3)-alpha-D-Glc-(1-&gt;3)-alpha-D-Man-(1-&gt;2)-alpha-D-Man-(1-&gt;2)-alpha-D-Man-(1-&gt;3)-[alpha-D-Man-(1-&gt;2)-alpha-D-Man-(1-&gt;3)-[alpha-D-Man-(1-&gt;2)-alpha-D-Man-(1-&gt;6)]-alpha-D-Man-(1-&gt;6)]-beta-D-Man-(1-&gt;4)-beta-D-GlcNAc-(1-&gt;4)-beta-D-GlcNAc)-L-asparaginyl-[protein] + H2O = N(4)-(alpha-D-Glc-(1-&gt;3)-alpha-D-Glc-(1-&gt;3)-alpha-D-Man-(1-&gt;2)-alpha-D-Man-(1-&gt;2)-alpha-D-Man-(1-&gt;3)-[alpha-D-Man-(1-&gt;2)-alpha-D-Man-(1-&gt;3)-[alpha-D-Man-(1-&gt;2)-alpha-D-Man-(1-&gt;6)]-alpha-D-Man-(1-&gt;6)]-beta-D-Man-(1-&gt;4)-beta-D-GlcNAc-(1-&gt;4)-beta-D-GlcNAc)-L-asparaginyl-[protein] + beta-D-glucose</text>
        <dbReference type="Rhea" id="RHEA:55988"/>
        <dbReference type="Rhea" id="RHEA-COMP:12806"/>
        <dbReference type="Rhea" id="RHEA-COMP:14355"/>
        <dbReference type="ChEBI" id="CHEBI:15377"/>
        <dbReference type="ChEBI" id="CHEBI:15903"/>
        <dbReference type="ChEBI" id="CHEBI:59082"/>
        <dbReference type="ChEBI" id="CHEBI:132537"/>
        <dbReference type="EC" id="3.2.1.106"/>
    </reaction>
</comment>
<dbReference type="PANTHER" id="PTHR10412:SF11">
    <property type="entry name" value="MANNOSYL-OLIGOSACCHARIDE GLUCOSIDASE"/>
    <property type="match status" value="1"/>
</dbReference>
<name>A0A1Y2EG12_9PEZI</name>
<evidence type="ECO:0000256" key="7">
    <source>
        <dbReference type="ARBA" id="ARBA00022989"/>
    </source>
</evidence>
<evidence type="ECO:0000256" key="9">
    <source>
        <dbReference type="ARBA" id="ARBA00023180"/>
    </source>
</evidence>
<dbReference type="InterPro" id="IPR004888">
    <property type="entry name" value="Glycoside_hydrolase_63"/>
</dbReference>
<sequence>MRHTTRLRSATKIRGAAAKEARLHLDHTSKMYIHPPLSGVAIFACLWTLAQPSNFTTSEASFLKWGPYRPNLYFGVRPQVPRTLLMGLMWANAKDQNTITHTLRDTCEQDDGMGGYGWTQYDARSGGRQILHDEGNGIDITTDFVKSLQDGDSWAVRVAGVPKAVASSTLHTAIIFHLALEGTEDERAKTLTCQHGDQVLGTGHRVVAVCNGSDPALGAFRLQALDYNQNKIVKGLAVNSVRVAEDHIWQAKSVFLGKVKATKGDGTQFQDNPGEENMHFLQAIFEGAFTIEFSYSLSATQPLKPDYLDTRIKEDPLAFAGRVDVVFPRTAPWDSHQYAEFTESLLSNLLGGLGFFYGDSKLDASYAQEYEETSLDFWDRVAGAMSRATIATTKPSSLLSFTPSRPFFPRGFLWDEGFHLLPIIEWDLDLAIAAVQSWLSLMDDDGWIGREQILGPEARSKVPDQFQVQYPHYANPPTISLLFPIILSKITGSSPYTGKPSRYQSSPDEASKLLTGLYPLLHRHYAWFRRTQAGNFSAYTRPEGVITGEGYRWRGRTPTHTLTSGLDDYPRANPPHPGELHIDALAWVAASAKALQEMALHLGEEGDAIMYGKQVDETLHNLDVLHWDPAEKAYCDATIDQNGKYERVCRLGYISLMPLLLGLVDGNHSHLPSMLDLLSNPDKLWSPFGIRSLSASDANYGKDEDYWRGAVWINLNVLATLQLSKLGTQAGPEQARALTPCIQSTKSRDRDCAQHDHSGQGRRSRAFTGWTSCLLLLMSLETGSTENSEYLRSSRTALLVVVAVIILGLVIYFRRRAMSFLNHVPGIVLKKRLDSRKPAYQEIINLDELE</sequence>
<keyword evidence="9 13" id="KW-0325">Glycoprotein</keyword>
<comment type="function">
    <text evidence="12">Cleaves the distal alpha 1,2-linked glucose residue from the Glc(3)Man(9)GlcNAc(2) oligosaccharide precursor.</text>
</comment>
<dbReference type="InterPro" id="IPR038518">
    <property type="entry name" value="Glyco_hydro_63N_sf"/>
</dbReference>
<comment type="pathway">
    <text evidence="13">Glycan metabolism; N-glycan degradation.</text>
</comment>
<evidence type="ECO:0000259" key="15">
    <source>
        <dbReference type="Pfam" id="PF16923"/>
    </source>
</evidence>
<dbReference type="AlphaFoldDB" id="A0A1Y2EG12"/>
<comment type="caution">
    <text evidence="16">The sequence shown here is derived from an EMBL/GenBank/DDBJ whole genome shotgun (WGS) entry which is preliminary data.</text>
</comment>
<keyword evidence="4 12" id="KW-0378">Hydrolase</keyword>
<evidence type="ECO:0000313" key="17">
    <source>
        <dbReference type="Proteomes" id="UP000193689"/>
    </source>
</evidence>
<keyword evidence="7 12" id="KW-1133">Transmembrane helix</keyword>
<dbReference type="InParanoid" id="A0A1Y2EG12"/>
<feature type="domain" description="Glycosyl hydrolase family 63 N-terminal" evidence="15">
    <location>
        <begin position="63"/>
        <end position="262"/>
    </location>
</feature>
<dbReference type="Gene3D" id="1.50.10.10">
    <property type="match status" value="1"/>
</dbReference>
<dbReference type="InterPro" id="IPR012341">
    <property type="entry name" value="6hp_glycosidase-like_sf"/>
</dbReference>
<gene>
    <name evidence="16" type="ORF">BCR38DRAFT_422298</name>
</gene>
<reference evidence="16 17" key="1">
    <citation type="submission" date="2016-07" db="EMBL/GenBank/DDBJ databases">
        <title>Pervasive Adenine N6-methylation of Active Genes in Fungi.</title>
        <authorList>
            <consortium name="DOE Joint Genome Institute"/>
            <person name="Mondo S.J."/>
            <person name="Dannebaum R.O."/>
            <person name="Kuo R.C."/>
            <person name="Labutti K."/>
            <person name="Haridas S."/>
            <person name="Kuo A."/>
            <person name="Salamov A."/>
            <person name="Ahrendt S.R."/>
            <person name="Lipzen A."/>
            <person name="Sullivan W."/>
            <person name="Andreopoulos W.B."/>
            <person name="Clum A."/>
            <person name="Lindquist E."/>
            <person name="Daum C."/>
            <person name="Ramamoorthy G.K."/>
            <person name="Gryganskyi A."/>
            <person name="Culley D."/>
            <person name="Magnuson J.K."/>
            <person name="James T.Y."/>
            <person name="O'Malley M.A."/>
            <person name="Stajich J.E."/>
            <person name="Spatafora J.W."/>
            <person name="Visel A."/>
            <person name="Grigoriev I.V."/>
        </authorList>
    </citation>
    <scope>NUCLEOTIDE SEQUENCE [LARGE SCALE GENOMIC DNA]</scope>
    <source>
        <strain evidence="16 17">CBS 129021</strain>
    </source>
</reference>
<comment type="similarity">
    <text evidence="2 12">Belongs to the glycosyl hydrolase 63 family.</text>
</comment>
<evidence type="ECO:0000256" key="6">
    <source>
        <dbReference type="ARBA" id="ARBA00022968"/>
    </source>
</evidence>
<accession>A0A1Y2EG12</accession>
<dbReference type="InterPro" id="IPR031631">
    <property type="entry name" value="Glyco_hydro_63N"/>
</dbReference>